<dbReference type="RefSeq" id="WP_346110758.1">
    <property type="nucleotide sequence ID" value="NZ_BAAAMU010000065.1"/>
</dbReference>
<reference evidence="14 15" key="1">
    <citation type="journal article" date="2019" name="Int. J. Syst. Evol. Microbiol.">
        <title>The Global Catalogue of Microorganisms (GCM) 10K type strain sequencing project: providing services to taxonomists for standard genome sequencing and annotation.</title>
        <authorList>
            <consortium name="The Broad Institute Genomics Platform"/>
            <consortium name="The Broad Institute Genome Sequencing Center for Infectious Disease"/>
            <person name="Wu L."/>
            <person name="Ma J."/>
        </authorList>
    </citation>
    <scope>NUCLEOTIDE SEQUENCE [LARGE SCALE GENOMIC DNA]</scope>
    <source>
        <strain evidence="14 15">JCM 13929</strain>
    </source>
</reference>
<sequence>MTPRPSLGLRARLLFAFALLCVVTAAAVAGGFYVGARNAILQRAQDAAVEAMRSRLEALFPLRTATPGPADLEEIARAMTEGNTSTVAVYRDMHAPSLTRPARPPPDHQSQDRRPQDDPLGDGPTQDGPTQNEPTQDRRLQEDPNQDGPLRPRLPAMPADAPVADLSMIPAGLRQTVAGGEMAWKRLVWHGQPILIIGAPLLITESDRTTHVSGIEVYTALSLLPEQRSIDELAAYAWLAGGAALAFAVLLASLATRGVLRPVRELGRAARLLGEGELRTRIAVRGSDELADVARTFNHTAAELERHVAQLREMEADARRFVADVSHELRTPLAALAAVADVLDEEAAELPEPAGRAARLVSQETLNLTALVNDLIEISRFDSGVAALALNEIDLAELVRATLRTRGWPESVRTELPAGVTARLDPRRVDVILANLVGNALRHGEPPVSVRLSTDSSWVTVEVRDHGPGLDEAALPHVFDRFYKASAARARSEGSGLGLAIARENARLHGGDLTAANAPDGGAVFTLRLPRLTPDPDERTGPSADGPDGRIDAGGSK</sequence>
<evidence type="ECO:0000256" key="11">
    <source>
        <dbReference type="SAM" id="MobiDB-lite"/>
    </source>
</evidence>
<dbReference type="Gene3D" id="3.30.565.10">
    <property type="entry name" value="Histidine kinase-like ATPase, C-terminal domain"/>
    <property type="match status" value="1"/>
</dbReference>
<gene>
    <name evidence="14" type="ORF">GCM10009733_069040</name>
</gene>
<dbReference type="SUPFAM" id="SSF55874">
    <property type="entry name" value="ATPase domain of HSP90 chaperone/DNA topoisomerase II/histidine kinase"/>
    <property type="match status" value="1"/>
</dbReference>
<evidence type="ECO:0000313" key="14">
    <source>
        <dbReference type="EMBL" id="GAA1661546.1"/>
    </source>
</evidence>
<evidence type="ECO:0000256" key="6">
    <source>
        <dbReference type="ARBA" id="ARBA00022692"/>
    </source>
</evidence>
<dbReference type="PANTHER" id="PTHR45436:SF5">
    <property type="entry name" value="SENSOR HISTIDINE KINASE TRCS"/>
    <property type="match status" value="1"/>
</dbReference>
<proteinExistence type="predicted"/>
<keyword evidence="6" id="KW-0812">Transmembrane</keyword>
<dbReference type="InterPro" id="IPR003594">
    <property type="entry name" value="HATPase_dom"/>
</dbReference>
<dbReference type="Gene3D" id="6.10.340.10">
    <property type="match status" value="1"/>
</dbReference>
<keyword evidence="9" id="KW-0902">Two-component regulatory system</keyword>
<dbReference type="EMBL" id="BAAAMU010000065">
    <property type="protein sequence ID" value="GAA1661546.1"/>
    <property type="molecule type" value="Genomic_DNA"/>
</dbReference>
<keyword evidence="10" id="KW-0472">Membrane</keyword>
<dbReference type="SUPFAM" id="SSF158472">
    <property type="entry name" value="HAMP domain-like"/>
    <property type="match status" value="1"/>
</dbReference>
<dbReference type="InterPro" id="IPR005467">
    <property type="entry name" value="His_kinase_dom"/>
</dbReference>
<dbReference type="SMART" id="SM00387">
    <property type="entry name" value="HATPase_c"/>
    <property type="match status" value="1"/>
</dbReference>
<dbReference type="SMART" id="SM00388">
    <property type="entry name" value="HisKA"/>
    <property type="match status" value="1"/>
</dbReference>
<dbReference type="CDD" id="cd00075">
    <property type="entry name" value="HATPase"/>
    <property type="match status" value="1"/>
</dbReference>
<evidence type="ECO:0000256" key="9">
    <source>
        <dbReference type="ARBA" id="ARBA00023012"/>
    </source>
</evidence>
<dbReference type="PROSITE" id="PS50109">
    <property type="entry name" value="HIS_KIN"/>
    <property type="match status" value="1"/>
</dbReference>
<evidence type="ECO:0000256" key="2">
    <source>
        <dbReference type="ARBA" id="ARBA00004236"/>
    </source>
</evidence>
<evidence type="ECO:0000313" key="15">
    <source>
        <dbReference type="Proteomes" id="UP001500064"/>
    </source>
</evidence>
<keyword evidence="15" id="KW-1185">Reference proteome</keyword>
<dbReference type="EC" id="2.7.13.3" evidence="3"/>
<feature type="domain" description="Histidine kinase" evidence="12">
    <location>
        <begin position="324"/>
        <end position="533"/>
    </location>
</feature>
<dbReference type="InterPro" id="IPR050428">
    <property type="entry name" value="TCS_sensor_his_kinase"/>
</dbReference>
<comment type="caution">
    <text evidence="14">The sequence shown here is derived from an EMBL/GenBank/DDBJ whole genome shotgun (WGS) entry which is preliminary data.</text>
</comment>
<evidence type="ECO:0000256" key="4">
    <source>
        <dbReference type="ARBA" id="ARBA00022553"/>
    </source>
</evidence>
<keyword evidence="14" id="KW-0067">ATP-binding</keyword>
<dbReference type="InterPro" id="IPR036097">
    <property type="entry name" value="HisK_dim/P_sf"/>
</dbReference>
<dbReference type="Pfam" id="PF00672">
    <property type="entry name" value="HAMP"/>
    <property type="match status" value="1"/>
</dbReference>
<evidence type="ECO:0000256" key="8">
    <source>
        <dbReference type="ARBA" id="ARBA00022989"/>
    </source>
</evidence>
<evidence type="ECO:0000256" key="1">
    <source>
        <dbReference type="ARBA" id="ARBA00000085"/>
    </source>
</evidence>
<feature type="region of interest" description="Disordered" evidence="11">
    <location>
        <begin position="96"/>
        <end position="158"/>
    </location>
</feature>
<organism evidence="14 15">
    <name type="scientific">Nonomuraea maheshkhaliensis</name>
    <dbReference type="NCBI Taxonomy" id="419590"/>
    <lineage>
        <taxon>Bacteria</taxon>
        <taxon>Bacillati</taxon>
        <taxon>Actinomycetota</taxon>
        <taxon>Actinomycetes</taxon>
        <taxon>Streptosporangiales</taxon>
        <taxon>Streptosporangiaceae</taxon>
        <taxon>Nonomuraea</taxon>
    </lineage>
</organism>
<dbReference type="InterPro" id="IPR036890">
    <property type="entry name" value="HATPase_C_sf"/>
</dbReference>
<dbReference type="InterPro" id="IPR003661">
    <property type="entry name" value="HisK_dim/P_dom"/>
</dbReference>
<feature type="domain" description="HAMP" evidence="13">
    <location>
        <begin position="257"/>
        <end position="309"/>
    </location>
</feature>
<dbReference type="Gene3D" id="1.10.287.130">
    <property type="match status" value="1"/>
</dbReference>
<dbReference type="SUPFAM" id="SSF47384">
    <property type="entry name" value="Homodimeric domain of signal transducing histidine kinase"/>
    <property type="match status" value="1"/>
</dbReference>
<feature type="region of interest" description="Disordered" evidence="11">
    <location>
        <begin position="528"/>
        <end position="557"/>
    </location>
</feature>
<dbReference type="Pfam" id="PF00512">
    <property type="entry name" value="HisKA"/>
    <property type="match status" value="1"/>
</dbReference>
<dbReference type="Proteomes" id="UP001500064">
    <property type="component" value="Unassembled WGS sequence"/>
</dbReference>
<keyword evidence="7" id="KW-0418">Kinase</keyword>
<keyword evidence="5" id="KW-0808">Transferase</keyword>
<name>A0ABN2FXK7_9ACTN</name>
<dbReference type="PANTHER" id="PTHR45436">
    <property type="entry name" value="SENSOR HISTIDINE KINASE YKOH"/>
    <property type="match status" value="1"/>
</dbReference>
<dbReference type="InterPro" id="IPR004358">
    <property type="entry name" value="Sig_transdc_His_kin-like_C"/>
</dbReference>
<evidence type="ECO:0000259" key="13">
    <source>
        <dbReference type="PROSITE" id="PS50885"/>
    </source>
</evidence>
<dbReference type="GO" id="GO:0005524">
    <property type="term" value="F:ATP binding"/>
    <property type="evidence" value="ECO:0007669"/>
    <property type="project" value="UniProtKB-KW"/>
</dbReference>
<dbReference type="CDD" id="cd06225">
    <property type="entry name" value="HAMP"/>
    <property type="match status" value="1"/>
</dbReference>
<keyword evidence="14" id="KW-0547">Nucleotide-binding</keyword>
<evidence type="ECO:0000256" key="3">
    <source>
        <dbReference type="ARBA" id="ARBA00012438"/>
    </source>
</evidence>
<evidence type="ECO:0000256" key="10">
    <source>
        <dbReference type="ARBA" id="ARBA00023136"/>
    </source>
</evidence>
<evidence type="ECO:0000256" key="7">
    <source>
        <dbReference type="ARBA" id="ARBA00022777"/>
    </source>
</evidence>
<evidence type="ECO:0000259" key="12">
    <source>
        <dbReference type="PROSITE" id="PS50109"/>
    </source>
</evidence>
<feature type="compositionally biased region" description="Basic and acidic residues" evidence="11">
    <location>
        <begin position="105"/>
        <end position="117"/>
    </location>
</feature>
<dbReference type="SMART" id="SM00304">
    <property type="entry name" value="HAMP"/>
    <property type="match status" value="1"/>
</dbReference>
<evidence type="ECO:0000256" key="5">
    <source>
        <dbReference type="ARBA" id="ARBA00022679"/>
    </source>
</evidence>
<dbReference type="CDD" id="cd00082">
    <property type="entry name" value="HisKA"/>
    <property type="match status" value="1"/>
</dbReference>
<dbReference type="PROSITE" id="PS50885">
    <property type="entry name" value="HAMP"/>
    <property type="match status" value="1"/>
</dbReference>
<dbReference type="Pfam" id="PF02518">
    <property type="entry name" value="HATPase_c"/>
    <property type="match status" value="1"/>
</dbReference>
<comment type="catalytic activity">
    <reaction evidence="1">
        <text>ATP + protein L-histidine = ADP + protein N-phospho-L-histidine.</text>
        <dbReference type="EC" id="2.7.13.3"/>
    </reaction>
</comment>
<protein>
    <recommendedName>
        <fullName evidence="3">histidine kinase</fullName>
        <ecNumber evidence="3">2.7.13.3</ecNumber>
    </recommendedName>
</protein>
<keyword evidence="8" id="KW-1133">Transmembrane helix</keyword>
<dbReference type="PRINTS" id="PR00344">
    <property type="entry name" value="BCTRLSENSOR"/>
</dbReference>
<comment type="subcellular location">
    <subcellularLocation>
        <location evidence="2">Cell membrane</location>
    </subcellularLocation>
</comment>
<accession>A0ABN2FXK7</accession>
<dbReference type="InterPro" id="IPR003660">
    <property type="entry name" value="HAMP_dom"/>
</dbReference>
<keyword evidence="4" id="KW-0597">Phosphoprotein</keyword>